<evidence type="ECO:0000259" key="1">
    <source>
        <dbReference type="Pfam" id="PF00501"/>
    </source>
</evidence>
<evidence type="ECO:0000313" key="3">
    <source>
        <dbReference type="Proteomes" id="UP000683507"/>
    </source>
</evidence>
<gene>
    <name evidence="2" type="primary">menE_2</name>
    <name evidence="2" type="ORF">CRYO30217_03244</name>
</gene>
<dbReference type="GO" id="GO:0008756">
    <property type="term" value="F:o-succinylbenzoate-CoA ligase activity"/>
    <property type="evidence" value="ECO:0007669"/>
    <property type="project" value="UniProtKB-EC"/>
</dbReference>
<dbReference type="Gene3D" id="3.40.50.12780">
    <property type="entry name" value="N-terminal domain of ligase-like"/>
    <property type="match status" value="1"/>
</dbReference>
<dbReference type="GO" id="GO:0006631">
    <property type="term" value="P:fatty acid metabolic process"/>
    <property type="evidence" value="ECO:0007669"/>
    <property type="project" value="TreeGrafter"/>
</dbReference>
<dbReference type="KEGG" id="ptan:CRYO30217_03244"/>
<feature type="domain" description="AMP-dependent synthetase/ligase" evidence="1">
    <location>
        <begin position="31"/>
        <end position="193"/>
    </location>
</feature>
<dbReference type="SUPFAM" id="SSF56801">
    <property type="entry name" value="Acetyl-CoA synthetase-like"/>
    <property type="match status" value="1"/>
</dbReference>
<keyword evidence="2" id="KW-0436">Ligase</keyword>
<dbReference type="Proteomes" id="UP000683507">
    <property type="component" value="Chromosome"/>
</dbReference>
<dbReference type="EC" id="6.2.1.26" evidence="2"/>
<evidence type="ECO:0000313" key="2">
    <source>
        <dbReference type="EMBL" id="CAG5086694.1"/>
    </source>
</evidence>
<dbReference type="PANTHER" id="PTHR43201:SF32">
    <property type="entry name" value="2-SUCCINYLBENZOATE--COA LIGASE, CHLOROPLASTIC_PEROXISOMAL"/>
    <property type="match status" value="1"/>
</dbReference>
<accession>A0A916JQS3</accession>
<dbReference type="PANTHER" id="PTHR43201">
    <property type="entry name" value="ACYL-COA SYNTHETASE"/>
    <property type="match status" value="1"/>
</dbReference>
<dbReference type="EMBL" id="OU015584">
    <property type="protein sequence ID" value="CAG5086694.1"/>
    <property type="molecule type" value="Genomic_DNA"/>
</dbReference>
<name>A0A916JQS3_9FLAO</name>
<protein>
    <submittedName>
        <fullName evidence="2">2-succinylbenzoate--CoA ligase</fullName>
        <ecNumber evidence="2">6.2.1.26</ecNumber>
    </submittedName>
</protein>
<dbReference type="Pfam" id="PF00501">
    <property type="entry name" value="AMP-binding"/>
    <property type="match status" value="1"/>
</dbReference>
<dbReference type="Gene3D" id="3.30.300.30">
    <property type="match status" value="1"/>
</dbReference>
<dbReference type="InterPro" id="IPR042099">
    <property type="entry name" value="ANL_N_sf"/>
</dbReference>
<keyword evidence="3" id="KW-1185">Reference proteome</keyword>
<reference evidence="2" key="1">
    <citation type="submission" date="2021-04" db="EMBL/GenBank/DDBJ databases">
        <authorList>
            <person name="Rodrigo-Torres L."/>
            <person name="Arahal R. D."/>
            <person name="Lucena T."/>
        </authorList>
    </citation>
    <scope>NUCLEOTIDE SEQUENCE</scope>
    <source>
        <strain evidence="2">AS29M-1</strain>
    </source>
</reference>
<dbReference type="InterPro" id="IPR000873">
    <property type="entry name" value="AMP-dep_synth/lig_dom"/>
</dbReference>
<dbReference type="GO" id="GO:0031956">
    <property type="term" value="F:medium-chain fatty acid-CoA ligase activity"/>
    <property type="evidence" value="ECO:0007669"/>
    <property type="project" value="TreeGrafter"/>
</dbReference>
<sequence>MKSDLLNEYDLAIKPFLEAYFNPHSCVQVSTSGSTGEPKLIELDKEKMVASAKATLDYFNLKKGDTVLLSLPTKFIAGKMIWVRSIVGELNVLVSKPTSNPIKSLDKKVEFAAMTPHQVGVCLDENPEKFDLIDQLIIGGGAVSESLLVRIQKLTTKCYATYGMTETITHVAVKKLNGTDQSACYEAVGQTTFEVGAQGNLIINAPHLSHKKIETNDIVRLINSRQFEWLGRLDFVINSGGVKLFPEQIESKLENIINNRFFVWKEKDELLGEKAVLVIEGTSTYLPDLSKVLDKIERPKLTYRADEFIYTENGKLDRKASYLKALKT</sequence>
<organism evidence="2 3">
    <name type="scientific">Parvicella tangerina</name>
    <dbReference type="NCBI Taxonomy" id="2829795"/>
    <lineage>
        <taxon>Bacteria</taxon>
        <taxon>Pseudomonadati</taxon>
        <taxon>Bacteroidota</taxon>
        <taxon>Flavobacteriia</taxon>
        <taxon>Flavobacteriales</taxon>
        <taxon>Parvicellaceae</taxon>
        <taxon>Parvicella</taxon>
    </lineage>
</organism>
<dbReference type="InterPro" id="IPR045851">
    <property type="entry name" value="AMP-bd_C_sf"/>
</dbReference>
<proteinExistence type="predicted"/>
<dbReference type="AlphaFoldDB" id="A0A916JQS3"/>